<dbReference type="AlphaFoldDB" id="A0A0B2UHW3"/>
<dbReference type="Proteomes" id="UP000031056">
    <property type="component" value="Unassembled WGS sequence"/>
</dbReference>
<proteinExistence type="predicted"/>
<dbReference type="InParanoid" id="A0A0B2UHW3"/>
<sequence length="130" mass="15445">MMIYRVIDLIVREDTFKLFTNRSGSSVFDALEEAPRIKTVEDFENRIRGYFNRILQMASEDSLYFNEACRMLNFAERVFKELRELNDFVIDSGIKNPMDDVVRMYEESLKRFVEDVDAPVVREHVKFIIS</sequence>
<dbReference type="STRING" id="1354746.A0A0B2UHW3"/>
<dbReference type="GeneID" id="26262673"/>
<dbReference type="HOGENOM" id="CLU_159444_0_0_1"/>
<keyword evidence="2" id="KW-1185">Reference proteome</keyword>
<dbReference type="EMBL" id="JOKQ01000012">
    <property type="protein sequence ID" value="KHN68933.1"/>
    <property type="molecule type" value="Genomic_DNA"/>
</dbReference>
<protein>
    <submittedName>
        <fullName evidence="1">Uncharacterized protein</fullName>
    </submittedName>
</protein>
<dbReference type="RefSeq" id="XP_014562975.1">
    <property type="nucleotide sequence ID" value="XM_014707489.1"/>
</dbReference>
<dbReference type="OrthoDB" id="2186267at2759"/>
<organism evidence="1 2">
    <name type="scientific">Ordospora colligata OC4</name>
    <dbReference type="NCBI Taxonomy" id="1354746"/>
    <lineage>
        <taxon>Eukaryota</taxon>
        <taxon>Fungi</taxon>
        <taxon>Fungi incertae sedis</taxon>
        <taxon>Microsporidia</taxon>
        <taxon>Ordosporidae</taxon>
        <taxon>Ordospora</taxon>
    </lineage>
</organism>
<comment type="caution">
    <text evidence="1">The sequence shown here is derived from an EMBL/GenBank/DDBJ whole genome shotgun (WGS) entry which is preliminary data.</text>
</comment>
<gene>
    <name evidence="1" type="ORF">M896_121560</name>
</gene>
<name>A0A0B2UHW3_9MICR</name>
<dbReference type="VEuPathDB" id="MicrosporidiaDB:M896_121560"/>
<reference evidence="1 2" key="1">
    <citation type="journal article" date="2014" name="MBio">
        <title>The Ordospora colligata genome; evolution of extreme reduction in microsporidia and host-to-parasite horizontal gene transfer.</title>
        <authorList>
            <person name="Pombert J.-F."/>
            <person name="Haag K.L."/>
            <person name="Beidas S."/>
            <person name="Ebert D."/>
            <person name="Keeling P.J."/>
        </authorList>
    </citation>
    <scope>NUCLEOTIDE SEQUENCE [LARGE SCALE GENOMIC DNA]</scope>
    <source>
        <strain evidence="1 2">OC4</strain>
    </source>
</reference>
<accession>A0A0B2UHW3</accession>
<evidence type="ECO:0000313" key="2">
    <source>
        <dbReference type="Proteomes" id="UP000031056"/>
    </source>
</evidence>
<evidence type="ECO:0000313" key="1">
    <source>
        <dbReference type="EMBL" id="KHN68933.1"/>
    </source>
</evidence>